<feature type="transmembrane region" description="Helical" evidence="1">
    <location>
        <begin position="12"/>
        <end position="29"/>
    </location>
</feature>
<protein>
    <submittedName>
        <fullName evidence="2">Uncharacterized protein</fullName>
    </submittedName>
</protein>
<keyword evidence="1" id="KW-1133">Transmembrane helix</keyword>
<reference evidence="2 3" key="1">
    <citation type="journal article" date="2020" name="Biotechnol. Biofuels">
        <title>New insights from the biogas microbiome by comprehensive genome-resolved metagenomics of nearly 1600 species originating from multiple anaerobic digesters.</title>
        <authorList>
            <person name="Campanaro S."/>
            <person name="Treu L."/>
            <person name="Rodriguez-R L.M."/>
            <person name="Kovalovszki A."/>
            <person name="Ziels R.M."/>
            <person name="Maus I."/>
            <person name="Zhu X."/>
            <person name="Kougias P.G."/>
            <person name="Basile A."/>
            <person name="Luo G."/>
            <person name="Schluter A."/>
            <person name="Konstantinidis K.T."/>
            <person name="Angelidaki I."/>
        </authorList>
    </citation>
    <scope>NUCLEOTIDE SEQUENCE [LARGE SCALE GENOMIC DNA]</scope>
    <source>
        <strain evidence="2">AS27yjCOA_165</strain>
    </source>
</reference>
<proteinExistence type="predicted"/>
<dbReference type="Proteomes" id="UP000526033">
    <property type="component" value="Unassembled WGS sequence"/>
</dbReference>
<keyword evidence="1" id="KW-0472">Membrane</keyword>
<keyword evidence="1" id="KW-0812">Transmembrane</keyword>
<accession>A0A7X9HGR1</accession>
<name>A0A7X9HGR1_UNCKA</name>
<evidence type="ECO:0000256" key="1">
    <source>
        <dbReference type="SAM" id="Phobius"/>
    </source>
</evidence>
<gene>
    <name evidence="2" type="ORF">GYA27_00010</name>
</gene>
<dbReference type="AlphaFoldDB" id="A0A7X9HGR1"/>
<comment type="caution">
    <text evidence="2">The sequence shown here is derived from an EMBL/GenBank/DDBJ whole genome shotgun (WGS) entry which is preliminary data.</text>
</comment>
<sequence length="58" mass="6845">MPKLSKEIKNHLFYLLGMLFAFIISVWGLDKLNTQLDEDINGYKEIYENQKAQLQQVN</sequence>
<organism evidence="2 3">
    <name type="scientific">candidate division WWE3 bacterium</name>
    <dbReference type="NCBI Taxonomy" id="2053526"/>
    <lineage>
        <taxon>Bacteria</taxon>
        <taxon>Katanobacteria</taxon>
    </lineage>
</organism>
<evidence type="ECO:0000313" key="2">
    <source>
        <dbReference type="EMBL" id="NMB69576.1"/>
    </source>
</evidence>
<evidence type="ECO:0000313" key="3">
    <source>
        <dbReference type="Proteomes" id="UP000526033"/>
    </source>
</evidence>
<dbReference type="EMBL" id="JAAZNL010000001">
    <property type="protein sequence ID" value="NMB69576.1"/>
    <property type="molecule type" value="Genomic_DNA"/>
</dbReference>